<name>A0A4D6MPD2_VIGUN</name>
<reference evidence="1 2" key="1">
    <citation type="submission" date="2019-04" db="EMBL/GenBank/DDBJ databases">
        <title>An improved genome assembly and genetic linkage map for asparagus bean, Vigna unguiculata ssp. sesquipedialis.</title>
        <authorList>
            <person name="Xia Q."/>
            <person name="Zhang R."/>
            <person name="Dong Y."/>
        </authorList>
    </citation>
    <scope>NUCLEOTIDE SEQUENCE [LARGE SCALE GENOMIC DNA]</scope>
    <source>
        <tissue evidence="1">Leaf</tissue>
    </source>
</reference>
<dbReference type="EMBL" id="CP039352">
    <property type="protein sequence ID" value="QCE03286.1"/>
    <property type="molecule type" value="Genomic_DNA"/>
</dbReference>
<gene>
    <name evidence="1" type="ORF">DEO72_LG8g1310</name>
</gene>
<evidence type="ECO:0000313" key="2">
    <source>
        <dbReference type="Proteomes" id="UP000501690"/>
    </source>
</evidence>
<proteinExistence type="predicted"/>
<protein>
    <submittedName>
        <fullName evidence="1">Uncharacterized protein</fullName>
    </submittedName>
</protein>
<organism evidence="1 2">
    <name type="scientific">Vigna unguiculata</name>
    <name type="common">Cowpea</name>
    <dbReference type="NCBI Taxonomy" id="3917"/>
    <lineage>
        <taxon>Eukaryota</taxon>
        <taxon>Viridiplantae</taxon>
        <taxon>Streptophyta</taxon>
        <taxon>Embryophyta</taxon>
        <taxon>Tracheophyta</taxon>
        <taxon>Spermatophyta</taxon>
        <taxon>Magnoliopsida</taxon>
        <taxon>eudicotyledons</taxon>
        <taxon>Gunneridae</taxon>
        <taxon>Pentapetalae</taxon>
        <taxon>rosids</taxon>
        <taxon>fabids</taxon>
        <taxon>Fabales</taxon>
        <taxon>Fabaceae</taxon>
        <taxon>Papilionoideae</taxon>
        <taxon>50 kb inversion clade</taxon>
        <taxon>NPAAA clade</taxon>
        <taxon>indigoferoid/millettioid clade</taxon>
        <taxon>Phaseoleae</taxon>
        <taxon>Vigna</taxon>
    </lineage>
</organism>
<dbReference type="AlphaFoldDB" id="A0A4D6MPD2"/>
<evidence type="ECO:0000313" key="1">
    <source>
        <dbReference type="EMBL" id="QCE03286.1"/>
    </source>
</evidence>
<accession>A0A4D6MPD2</accession>
<keyword evidence="2" id="KW-1185">Reference proteome</keyword>
<dbReference type="Proteomes" id="UP000501690">
    <property type="component" value="Linkage Group LG8"/>
</dbReference>
<sequence length="282" mass="32274">MSASKRLSFKNFYQNSVMFLDPSEDERKRWSKRGEKRFIKCIVRFLESRTKENRSESIGLGFVWVEGKMSASKRLSFKNFYQNSVMFLDPSEEVEYPVLGQSRIGMTYDPFGSPRFFQCFRVKLLRLTPYIILLDEFQMFSQDELKLDRKVELYDPLRKKFELSVDTTDVGTIVLFGLAEFLKDSVSENDIQHGAVNEPDGSAILDNAGVSAIAHNASPISDDGLVKYLTRYDVRSSCLYLNSNFAGQFLDKSCKSYLLTNELLYIGLVQSVGLERAILNAI</sequence>